<accession>A0A0W0WC08</accession>
<evidence type="ECO:0000313" key="2">
    <source>
        <dbReference type="Proteomes" id="UP000054761"/>
    </source>
</evidence>
<dbReference type="EMBL" id="LNYH01000037">
    <property type="protein sequence ID" value="KTD29840.1"/>
    <property type="molecule type" value="Genomic_DNA"/>
</dbReference>
<proteinExistence type="predicted"/>
<dbReference type="AlphaFoldDB" id="A0A0W0WC08"/>
<organism evidence="1 2">
    <name type="scientific">Legionella israelensis</name>
    <dbReference type="NCBI Taxonomy" id="454"/>
    <lineage>
        <taxon>Bacteria</taxon>
        <taxon>Pseudomonadati</taxon>
        <taxon>Pseudomonadota</taxon>
        <taxon>Gammaproteobacteria</taxon>
        <taxon>Legionellales</taxon>
        <taxon>Legionellaceae</taxon>
        <taxon>Legionella</taxon>
    </lineage>
</organism>
<sequence>MPTIDELSNKSSKRKFKKSDYRPWNYMDEFEKESIGDQKDIKEKPTNNQLEIKKESRGNYSNGAILETTKTNETKEKDSIEILYDTETALDTIFRLTGHQKKIFLFIVERCMSRGMLTTGVIKGETLVDITNTTIKMVKTSIQRLVGKDLIIREKGKTGRGGFYSFRIMEMVRNAAIEYKRMVSLDDHIEINKESFGSHKEINKKSNDSRNKLYLPDEWEAINILPLEDNGFNRNHLLDIYETGLADPQMVQESILHFSYGLEYEPSKYKQYDDVLNVLIGRLRKGKPWFEKNYRSPQEIAQQKLFENKKLEIERKKKLEEESYSLAQSEWIQNLSKEDIEKVAPKKTNATFTPPQEARLKLYFKENIWPELKSEYLIETE</sequence>
<name>A0A0W0WC08_9GAMM</name>
<reference evidence="1 2" key="1">
    <citation type="submission" date="2015-11" db="EMBL/GenBank/DDBJ databases">
        <title>Genomic analysis of 38 Legionella species identifies large and diverse effector repertoires.</title>
        <authorList>
            <person name="Burstein D."/>
            <person name="Amaro F."/>
            <person name="Zusman T."/>
            <person name="Lifshitz Z."/>
            <person name="Cohen O."/>
            <person name="Gilbert J.A."/>
            <person name="Pupko T."/>
            <person name="Shuman H.A."/>
            <person name="Segal G."/>
        </authorList>
    </citation>
    <scope>NUCLEOTIDE SEQUENCE [LARGE SCALE GENOMIC DNA]</scope>
    <source>
        <strain evidence="1 2">Bercovier 4</strain>
    </source>
</reference>
<gene>
    <name evidence="1" type="ORF">Lisr_0779</name>
</gene>
<comment type="caution">
    <text evidence="1">The sequence shown here is derived from an EMBL/GenBank/DDBJ whole genome shotgun (WGS) entry which is preliminary data.</text>
</comment>
<dbReference type="PATRIC" id="fig|454.4.peg.838"/>
<keyword evidence="2" id="KW-1185">Reference proteome</keyword>
<evidence type="ECO:0000313" key="1">
    <source>
        <dbReference type="EMBL" id="KTD29840.1"/>
    </source>
</evidence>
<dbReference type="Proteomes" id="UP000054761">
    <property type="component" value="Unassembled WGS sequence"/>
</dbReference>
<protein>
    <submittedName>
        <fullName evidence="1">Uncharacterized protein</fullName>
    </submittedName>
</protein>